<feature type="domain" description="ABC transporter" evidence="10">
    <location>
        <begin position="6"/>
        <end position="237"/>
    </location>
</feature>
<proteinExistence type="inferred from homology"/>
<evidence type="ECO:0000256" key="8">
    <source>
        <dbReference type="ARBA" id="ARBA00023136"/>
    </source>
</evidence>
<dbReference type="Pfam" id="PF13732">
    <property type="entry name" value="DrrA1-3_C"/>
    <property type="match status" value="1"/>
</dbReference>
<dbReference type="GO" id="GO:0043215">
    <property type="term" value="P:daunorubicin transport"/>
    <property type="evidence" value="ECO:0007669"/>
    <property type="project" value="InterPro"/>
</dbReference>
<keyword evidence="2" id="KW-0813">Transport</keyword>
<keyword evidence="6 11" id="KW-0067">ATP-binding</keyword>
<evidence type="ECO:0000256" key="9">
    <source>
        <dbReference type="ARBA" id="ARBA00049985"/>
    </source>
</evidence>
<evidence type="ECO:0000313" key="11">
    <source>
        <dbReference type="EMBL" id="MBI5252769.1"/>
    </source>
</evidence>
<comment type="caution">
    <text evidence="11">The sequence shown here is derived from an EMBL/GenBank/DDBJ whole genome shotgun (WGS) entry which is preliminary data.</text>
</comment>
<keyword evidence="8" id="KW-0472">Membrane</keyword>
<dbReference type="GO" id="GO:0016887">
    <property type="term" value="F:ATP hydrolysis activity"/>
    <property type="evidence" value="ECO:0007669"/>
    <property type="project" value="InterPro"/>
</dbReference>
<dbReference type="InterPro" id="IPR005894">
    <property type="entry name" value="DrrA"/>
</dbReference>
<name>A0A9D6V734_9BACT</name>
<dbReference type="InterPro" id="IPR003439">
    <property type="entry name" value="ABC_transporter-like_ATP-bd"/>
</dbReference>
<dbReference type="AlphaFoldDB" id="A0A9D6V734"/>
<organism evidence="11 12">
    <name type="scientific">Desulfomonile tiedjei</name>
    <dbReference type="NCBI Taxonomy" id="2358"/>
    <lineage>
        <taxon>Bacteria</taxon>
        <taxon>Pseudomonadati</taxon>
        <taxon>Thermodesulfobacteriota</taxon>
        <taxon>Desulfomonilia</taxon>
        <taxon>Desulfomonilales</taxon>
        <taxon>Desulfomonilaceae</taxon>
        <taxon>Desulfomonile</taxon>
    </lineage>
</organism>
<dbReference type="Pfam" id="PF00005">
    <property type="entry name" value="ABC_tran"/>
    <property type="match status" value="1"/>
</dbReference>
<dbReference type="SMART" id="SM00382">
    <property type="entry name" value="AAA"/>
    <property type="match status" value="1"/>
</dbReference>
<keyword evidence="3" id="KW-0536">Nodulation</keyword>
<sequence length="332" mass="36949">MASAIISVNGLVKKFGGVAALNSVNLEIQKGELFGLLGPNGAGKTTLISILSTILPATSGSASVCGYDVRREQSAVRKCIGIVFQDPSLDDDLTGDENLDFHGRLYGLNAVLRRQRIGEVLKLVDLENRRHDLVKTYSGGMRRRLEIARGLMHRPEVLFLDEPTLGLDPQARRNIWDYIRDLKACFGMTVILTTHYMDEADQLCSRIAVIDRGEIVALDSPDELKAGLGGDVLELEVIQDDKEFTDRLLAMDGVHNIGFEDQRIVLRVNHGEAVIPKVFEIAQGLGVAINSVSMRKPNLEDVFIQLTGREMREAPVTEPTERMRIFMLRRKR</sequence>
<evidence type="ECO:0000256" key="5">
    <source>
        <dbReference type="ARBA" id="ARBA00022741"/>
    </source>
</evidence>
<keyword evidence="5" id="KW-0547">Nucleotide-binding</keyword>
<evidence type="ECO:0000256" key="6">
    <source>
        <dbReference type="ARBA" id="ARBA00022840"/>
    </source>
</evidence>
<dbReference type="NCBIfam" id="TIGR01188">
    <property type="entry name" value="drrA"/>
    <property type="match status" value="1"/>
</dbReference>
<dbReference type="PANTHER" id="PTHR43582:SF2">
    <property type="entry name" value="LINEARMYCIN RESISTANCE ATP-BINDING PROTEIN LNRL"/>
    <property type="match status" value="1"/>
</dbReference>
<evidence type="ECO:0000256" key="1">
    <source>
        <dbReference type="ARBA" id="ARBA00004413"/>
    </source>
</evidence>
<comment type="subcellular location">
    <subcellularLocation>
        <location evidence="1">Cell membrane</location>
        <topology evidence="1">Peripheral membrane protein</topology>
        <orientation evidence="1">Cytoplasmic side</orientation>
    </subcellularLocation>
</comment>
<accession>A0A9D6V734</accession>
<keyword evidence="4" id="KW-1003">Cell membrane</keyword>
<evidence type="ECO:0000256" key="3">
    <source>
        <dbReference type="ARBA" id="ARBA00022458"/>
    </source>
</evidence>
<gene>
    <name evidence="11" type="ORF">HY912_25005</name>
</gene>
<dbReference type="PROSITE" id="PS50893">
    <property type="entry name" value="ABC_TRANSPORTER_2"/>
    <property type="match status" value="1"/>
</dbReference>
<dbReference type="SUPFAM" id="SSF52540">
    <property type="entry name" value="P-loop containing nucleoside triphosphate hydrolases"/>
    <property type="match status" value="1"/>
</dbReference>
<reference evidence="11" key="1">
    <citation type="submission" date="2020-07" db="EMBL/GenBank/DDBJ databases">
        <title>Huge and variable diversity of episymbiotic CPR bacteria and DPANN archaea in groundwater ecosystems.</title>
        <authorList>
            <person name="He C.Y."/>
            <person name="Keren R."/>
            <person name="Whittaker M."/>
            <person name="Farag I.F."/>
            <person name="Doudna J."/>
            <person name="Cate J.H.D."/>
            <person name="Banfield J.F."/>
        </authorList>
    </citation>
    <scope>NUCLEOTIDE SEQUENCE</scope>
    <source>
        <strain evidence="11">NC_groundwater_1664_Pr3_B-0.1um_52_9</strain>
    </source>
</reference>
<dbReference type="InterPro" id="IPR003593">
    <property type="entry name" value="AAA+_ATPase"/>
</dbReference>
<dbReference type="InterPro" id="IPR025302">
    <property type="entry name" value="DrrA1/2-like_C"/>
</dbReference>
<protein>
    <submittedName>
        <fullName evidence="11">ATP-binding cassette domain-containing protein</fullName>
    </submittedName>
</protein>
<dbReference type="EMBL" id="JACRDE010000646">
    <property type="protein sequence ID" value="MBI5252769.1"/>
    <property type="molecule type" value="Genomic_DNA"/>
</dbReference>
<dbReference type="PANTHER" id="PTHR43582">
    <property type="entry name" value="LINEARMYCIN RESISTANCE ATP-BINDING PROTEIN LNRL"/>
    <property type="match status" value="1"/>
</dbReference>
<comment type="similarity">
    <text evidence="9">Belongs to the ABC transporter superfamily. Drug exporter-1 (DrugE1) (TC 3.A.1.105) family.</text>
</comment>
<dbReference type="PROSITE" id="PS00211">
    <property type="entry name" value="ABC_TRANSPORTER_1"/>
    <property type="match status" value="1"/>
</dbReference>
<evidence type="ECO:0000256" key="7">
    <source>
        <dbReference type="ARBA" id="ARBA00022967"/>
    </source>
</evidence>
<dbReference type="GO" id="GO:1900753">
    <property type="term" value="P:doxorubicin transport"/>
    <property type="evidence" value="ECO:0007669"/>
    <property type="project" value="InterPro"/>
</dbReference>
<evidence type="ECO:0000259" key="10">
    <source>
        <dbReference type="PROSITE" id="PS50893"/>
    </source>
</evidence>
<dbReference type="GO" id="GO:0005886">
    <property type="term" value="C:plasma membrane"/>
    <property type="evidence" value="ECO:0007669"/>
    <property type="project" value="UniProtKB-SubCell"/>
</dbReference>
<keyword evidence="7" id="KW-1278">Translocase</keyword>
<dbReference type="Gene3D" id="3.40.50.300">
    <property type="entry name" value="P-loop containing nucleotide triphosphate hydrolases"/>
    <property type="match status" value="1"/>
</dbReference>
<dbReference type="GO" id="GO:0005524">
    <property type="term" value="F:ATP binding"/>
    <property type="evidence" value="ECO:0007669"/>
    <property type="project" value="UniProtKB-KW"/>
</dbReference>
<dbReference type="InterPro" id="IPR017871">
    <property type="entry name" value="ABC_transporter-like_CS"/>
</dbReference>
<dbReference type="InterPro" id="IPR027417">
    <property type="entry name" value="P-loop_NTPase"/>
</dbReference>
<evidence type="ECO:0000256" key="2">
    <source>
        <dbReference type="ARBA" id="ARBA00022448"/>
    </source>
</evidence>
<dbReference type="Proteomes" id="UP000807825">
    <property type="component" value="Unassembled WGS sequence"/>
</dbReference>
<evidence type="ECO:0000256" key="4">
    <source>
        <dbReference type="ARBA" id="ARBA00022475"/>
    </source>
</evidence>
<evidence type="ECO:0000313" key="12">
    <source>
        <dbReference type="Proteomes" id="UP000807825"/>
    </source>
</evidence>
<dbReference type="FunFam" id="3.40.50.300:FF:000589">
    <property type="entry name" value="ABC transporter, ATP-binding subunit"/>
    <property type="match status" value="1"/>
</dbReference>